<evidence type="ECO:0008006" key="3">
    <source>
        <dbReference type="Google" id="ProtNLM"/>
    </source>
</evidence>
<reference evidence="1 2" key="1">
    <citation type="journal article" date="2019" name="Genome Biol. Evol.">
        <title>Insights into the evolution of the New World diploid cottons (Gossypium, subgenus Houzingenia) based on genome sequencing.</title>
        <authorList>
            <person name="Grover C.E."/>
            <person name="Arick M.A. 2nd"/>
            <person name="Thrash A."/>
            <person name="Conover J.L."/>
            <person name="Sanders W.S."/>
            <person name="Peterson D.G."/>
            <person name="Frelichowski J.E."/>
            <person name="Scheffler J.A."/>
            <person name="Scheffler B.E."/>
            <person name="Wendel J.F."/>
        </authorList>
    </citation>
    <scope>NUCLEOTIDE SEQUENCE [LARGE SCALE GENOMIC DNA]</scope>
    <source>
        <strain evidence="1">0</strain>
        <tissue evidence="1">Leaf</tissue>
    </source>
</reference>
<comment type="caution">
    <text evidence="1">The sequence shown here is derived from an EMBL/GenBank/DDBJ whole genome shotgun (WGS) entry which is preliminary data.</text>
</comment>
<evidence type="ECO:0000313" key="1">
    <source>
        <dbReference type="EMBL" id="MBA0819639.1"/>
    </source>
</evidence>
<protein>
    <recommendedName>
        <fullName evidence="3">RNase H type-1 domain-containing protein</fullName>
    </recommendedName>
</protein>
<name>A0A7J9IBX0_9ROSI</name>
<dbReference type="OrthoDB" id="10360213at2759"/>
<dbReference type="EMBL" id="JABFAD010330657">
    <property type="protein sequence ID" value="MBA0819639.1"/>
    <property type="molecule type" value="Genomic_DNA"/>
</dbReference>
<proteinExistence type="predicted"/>
<feature type="non-terminal residue" evidence="1">
    <location>
        <position position="156"/>
    </location>
</feature>
<evidence type="ECO:0000313" key="2">
    <source>
        <dbReference type="Proteomes" id="UP000593560"/>
    </source>
</evidence>
<dbReference type="AlphaFoldDB" id="A0A7J9IBX0"/>
<organism evidence="1 2">
    <name type="scientific">Gossypium harknessii</name>
    <dbReference type="NCBI Taxonomy" id="34285"/>
    <lineage>
        <taxon>Eukaryota</taxon>
        <taxon>Viridiplantae</taxon>
        <taxon>Streptophyta</taxon>
        <taxon>Embryophyta</taxon>
        <taxon>Tracheophyta</taxon>
        <taxon>Spermatophyta</taxon>
        <taxon>Magnoliopsida</taxon>
        <taxon>eudicotyledons</taxon>
        <taxon>Gunneridae</taxon>
        <taxon>Pentapetalae</taxon>
        <taxon>rosids</taxon>
        <taxon>malvids</taxon>
        <taxon>Malvales</taxon>
        <taxon>Malvaceae</taxon>
        <taxon>Malvoideae</taxon>
        <taxon>Gossypium</taxon>
    </lineage>
</organism>
<keyword evidence="2" id="KW-1185">Reference proteome</keyword>
<sequence length="156" mass="17825">GHIDSKELKHTRLAWTQSYHNSRNKKRINLAVDDRRKWRALENGWIKFNSDGSVEAGTTIAEARLVLEGLKLAWDKGYKRVEMQMCRREWNLMFRHIHNECNSYAYWLAKNARRNTSGLAIVEVAPEALIVLLEEDVCGIGSLEVNEAAGRSTGIS</sequence>
<gene>
    <name evidence="1" type="ORF">Gohar_028404</name>
</gene>
<accession>A0A7J9IBX0</accession>
<dbReference type="Proteomes" id="UP000593560">
    <property type="component" value="Unassembled WGS sequence"/>
</dbReference>